<evidence type="ECO:0000313" key="3">
    <source>
        <dbReference type="Proteomes" id="UP000076632"/>
    </source>
</evidence>
<name>A0A165ICJ5_XYLHT</name>
<dbReference type="OMA" id="REAAGMH"/>
<proteinExistence type="predicted"/>
<dbReference type="RefSeq" id="XP_018190259.1">
    <property type="nucleotide sequence ID" value="XM_018332227.1"/>
</dbReference>
<evidence type="ECO:0008006" key="4">
    <source>
        <dbReference type="Google" id="ProtNLM"/>
    </source>
</evidence>
<accession>A0A165ICJ5</accession>
<feature type="region of interest" description="Disordered" evidence="1">
    <location>
        <begin position="73"/>
        <end position="114"/>
    </location>
</feature>
<dbReference type="Proteomes" id="UP000076632">
    <property type="component" value="Unassembled WGS sequence"/>
</dbReference>
<evidence type="ECO:0000313" key="2">
    <source>
        <dbReference type="EMBL" id="KZF24704.1"/>
    </source>
</evidence>
<evidence type="ECO:0000256" key="1">
    <source>
        <dbReference type="SAM" id="MobiDB-lite"/>
    </source>
</evidence>
<dbReference type="InParanoid" id="A0A165ICJ5"/>
<gene>
    <name evidence="2" type="ORF">L228DRAFT_245692</name>
</gene>
<dbReference type="EMBL" id="KV407456">
    <property type="protein sequence ID" value="KZF24704.1"/>
    <property type="molecule type" value="Genomic_DNA"/>
</dbReference>
<organism evidence="2 3">
    <name type="scientific">Xylona heveae (strain CBS 132557 / TC161)</name>
    <dbReference type="NCBI Taxonomy" id="1328760"/>
    <lineage>
        <taxon>Eukaryota</taxon>
        <taxon>Fungi</taxon>
        <taxon>Dikarya</taxon>
        <taxon>Ascomycota</taxon>
        <taxon>Pezizomycotina</taxon>
        <taxon>Xylonomycetes</taxon>
        <taxon>Xylonales</taxon>
        <taxon>Xylonaceae</taxon>
        <taxon>Xylona</taxon>
    </lineage>
</organism>
<dbReference type="OrthoDB" id="4023585at2759"/>
<protein>
    <recommendedName>
        <fullName evidence="4">LEA domain protein</fullName>
    </recommendedName>
</protein>
<dbReference type="STRING" id="1328760.A0A165ICJ5"/>
<sequence length="114" mass="12223">MSFMIRRTIQVVGRRTFTTTPRVANRGPVDSVKNAAHKIDHKISDELVKGIEKGQHAFGLDAKKAAASAQEMAGEVKGKASELSGQAKGKASEVKGKAKGKANEFSSEEHGFEQ</sequence>
<dbReference type="GeneID" id="28897364"/>
<keyword evidence="3" id="KW-1185">Reference proteome</keyword>
<dbReference type="AlphaFoldDB" id="A0A165ICJ5"/>
<reference evidence="2 3" key="1">
    <citation type="journal article" date="2016" name="Fungal Biol.">
        <title>The genome of Xylona heveae provides a window into fungal endophytism.</title>
        <authorList>
            <person name="Gazis R."/>
            <person name="Kuo A."/>
            <person name="Riley R."/>
            <person name="LaButti K."/>
            <person name="Lipzen A."/>
            <person name="Lin J."/>
            <person name="Amirebrahimi M."/>
            <person name="Hesse C.N."/>
            <person name="Spatafora J.W."/>
            <person name="Henrissat B."/>
            <person name="Hainaut M."/>
            <person name="Grigoriev I.V."/>
            <person name="Hibbett D.S."/>
        </authorList>
    </citation>
    <scope>NUCLEOTIDE SEQUENCE [LARGE SCALE GENOMIC DNA]</scope>
    <source>
        <strain evidence="2 3">TC161</strain>
    </source>
</reference>